<evidence type="ECO:0000313" key="9">
    <source>
        <dbReference type="Proteomes" id="UP000006346"/>
    </source>
</evidence>
<dbReference type="OrthoDB" id="9815356at2"/>
<dbReference type="HOGENOM" id="CLU_001265_23_0_9"/>
<dbReference type="Proteomes" id="UP000006346">
    <property type="component" value="Chromosome"/>
</dbReference>
<feature type="domain" description="Major facilitator superfamily (MFS) profile" evidence="7">
    <location>
        <begin position="15"/>
        <end position="395"/>
    </location>
</feature>
<dbReference type="AlphaFoldDB" id="G7W6B1"/>
<gene>
    <name evidence="8" type="ordered locus">Desor_2564</name>
</gene>
<dbReference type="GO" id="GO:0005886">
    <property type="term" value="C:plasma membrane"/>
    <property type="evidence" value="ECO:0007669"/>
    <property type="project" value="UniProtKB-SubCell"/>
</dbReference>
<keyword evidence="9" id="KW-1185">Reference proteome</keyword>
<keyword evidence="2" id="KW-0813">Transport</keyword>
<keyword evidence="4 6" id="KW-1133">Transmembrane helix</keyword>
<dbReference type="InterPro" id="IPR036259">
    <property type="entry name" value="MFS_trans_sf"/>
</dbReference>
<feature type="transmembrane region" description="Helical" evidence="6">
    <location>
        <begin position="103"/>
        <end position="126"/>
    </location>
</feature>
<evidence type="ECO:0000256" key="1">
    <source>
        <dbReference type="ARBA" id="ARBA00004651"/>
    </source>
</evidence>
<dbReference type="InterPro" id="IPR020846">
    <property type="entry name" value="MFS_dom"/>
</dbReference>
<evidence type="ECO:0000256" key="6">
    <source>
        <dbReference type="SAM" id="Phobius"/>
    </source>
</evidence>
<feature type="transmembrane region" description="Helical" evidence="6">
    <location>
        <begin position="252"/>
        <end position="269"/>
    </location>
</feature>
<dbReference type="PROSITE" id="PS50850">
    <property type="entry name" value="MFS"/>
    <property type="match status" value="1"/>
</dbReference>
<proteinExistence type="predicted"/>
<dbReference type="SUPFAM" id="SSF103473">
    <property type="entry name" value="MFS general substrate transporter"/>
    <property type="match status" value="1"/>
</dbReference>
<evidence type="ECO:0000313" key="8">
    <source>
        <dbReference type="EMBL" id="AET68118.1"/>
    </source>
</evidence>
<dbReference type="Gene3D" id="1.20.1250.20">
    <property type="entry name" value="MFS general substrate transporter like domains"/>
    <property type="match status" value="1"/>
</dbReference>
<reference evidence="9" key="1">
    <citation type="submission" date="2011-11" db="EMBL/GenBank/DDBJ databases">
        <title>Complete sequence of Desulfosporosinus orientis DSM 765.</title>
        <authorList>
            <person name="Lucas S."/>
            <person name="Han J."/>
            <person name="Lapidus A."/>
            <person name="Cheng J.-F."/>
            <person name="Goodwin L."/>
            <person name="Pitluck S."/>
            <person name="Peters L."/>
            <person name="Ovchinnikova G."/>
            <person name="Teshima H."/>
            <person name="Detter J.C."/>
            <person name="Han C."/>
            <person name="Tapia R."/>
            <person name="Land M."/>
            <person name="Hauser L."/>
            <person name="Kyrpides N."/>
            <person name="Ivanova N."/>
            <person name="Pagani I."/>
            <person name="Pester M."/>
            <person name="Spring S."/>
            <person name="Ollivier B."/>
            <person name="Rattei T."/>
            <person name="Klenk H.-P."/>
            <person name="Wagner M."/>
            <person name="Loy A."/>
            <person name="Woyke T."/>
        </authorList>
    </citation>
    <scope>NUCLEOTIDE SEQUENCE [LARGE SCALE GENOMIC DNA]</scope>
    <source>
        <strain evidence="9">ATCC 19365 / DSM 765 / NCIMB 8382 / VKM B-1628</strain>
    </source>
</reference>
<feature type="transmembrane region" description="Helical" evidence="6">
    <location>
        <begin position="305"/>
        <end position="326"/>
    </location>
</feature>
<dbReference type="CDD" id="cd17324">
    <property type="entry name" value="MFS_NepI_like"/>
    <property type="match status" value="1"/>
</dbReference>
<sequence length="429" mass="46097">MKTELSQEKKLSRWLIFLLASACGLIVANLYYAQPLVGPISVSTGISAGSSGLIVTMTQLGYAIGLLFLVPLSDLLENRRLVVSILAIAILGMITAASAKNSYIFFVAAALIGFGSVAAQILVPFAAHLAPAEQRGRIVGNVMSGLLLGIMLARPAASLITGIWGWQAVFFISAVIMGTLMLLLSRQLPKRNPPPKDSYRTIIKSLWYIFKTTPVLRRRSLYQAALFGSFSLFWTVVPLWLSHHFHLTQKEIALFAFVGVAGAVAAPIAGRLADRGWTRKLTGIALITAAFSFVITHLLQNNQTISLIIFCAAAILLDMAVSGNLVLGQQAIYGLGDEIRGRVNGVFMAVFFVGGAIGSALGGWSYAHGNWATASIIGISLPVLAFLYYLTEKSSCIDISFTVQESSGGTRTEAQQMSDNFLNGVTQKF</sequence>
<accession>G7W6B1</accession>
<comment type="subcellular location">
    <subcellularLocation>
        <location evidence="1">Cell membrane</location>
        <topology evidence="1">Multi-pass membrane protein</topology>
    </subcellularLocation>
</comment>
<evidence type="ECO:0000256" key="3">
    <source>
        <dbReference type="ARBA" id="ARBA00022692"/>
    </source>
</evidence>
<dbReference type="RefSeq" id="WP_014184926.1">
    <property type="nucleotide sequence ID" value="NC_016584.1"/>
</dbReference>
<evidence type="ECO:0000259" key="7">
    <source>
        <dbReference type="PROSITE" id="PS50850"/>
    </source>
</evidence>
<dbReference type="KEGG" id="dor:Desor_2564"/>
<dbReference type="eggNOG" id="COG2814">
    <property type="taxonomic scope" value="Bacteria"/>
</dbReference>
<dbReference type="PANTHER" id="PTHR42910">
    <property type="entry name" value="TRANSPORTER SCO4007-RELATED"/>
    <property type="match status" value="1"/>
</dbReference>
<evidence type="ECO:0000256" key="5">
    <source>
        <dbReference type="ARBA" id="ARBA00023136"/>
    </source>
</evidence>
<evidence type="ECO:0000256" key="4">
    <source>
        <dbReference type="ARBA" id="ARBA00022989"/>
    </source>
</evidence>
<protein>
    <submittedName>
        <fullName evidence="8">Arabinose efflux permease family protein</fullName>
    </submittedName>
</protein>
<feature type="transmembrane region" description="Helical" evidence="6">
    <location>
        <begin position="81"/>
        <end position="97"/>
    </location>
</feature>
<dbReference type="GO" id="GO:0022857">
    <property type="term" value="F:transmembrane transporter activity"/>
    <property type="evidence" value="ECO:0007669"/>
    <property type="project" value="InterPro"/>
</dbReference>
<keyword evidence="5 6" id="KW-0472">Membrane</keyword>
<keyword evidence="3 6" id="KW-0812">Transmembrane</keyword>
<dbReference type="InterPro" id="IPR011701">
    <property type="entry name" value="MFS"/>
</dbReference>
<feature type="transmembrane region" description="Helical" evidence="6">
    <location>
        <begin position="45"/>
        <end position="69"/>
    </location>
</feature>
<feature type="transmembrane region" description="Helical" evidence="6">
    <location>
        <begin position="281"/>
        <end position="299"/>
    </location>
</feature>
<dbReference type="PANTHER" id="PTHR42910:SF1">
    <property type="entry name" value="MAJOR FACILITATOR SUPERFAMILY (MFS) PROFILE DOMAIN-CONTAINING PROTEIN"/>
    <property type="match status" value="1"/>
</dbReference>
<name>G7W6B1_DESOD</name>
<dbReference type="PATRIC" id="fig|768706.3.peg.2577"/>
<feature type="transmembrane region" description="Helical" evidence="6">
    <location>
        <begin position="163"/>
        <end position="184"/>
    </location>
</feature>
<dbReference type="STRING" id="768706.Desor_2564"/>
<feature type="transmembrane region" description="Helical" evidence="6">
    <location>
        <begin position="221"/>
        <end position="240"/>
    </location>
</feature>
<feature type="transmembrane region" description="Helical" evidence="6">
    <location>
        <begin position="138"/>
        <end position="157"/>
    </location>
</feature>
<feature type="transmembrane region" description="Helical" evidence="6">
    <location>
        <begin position="371"/>
        <end position="390"/>
    </location>
</feature>
<reference evidence="8 9" key="2">
    <citation type="journal article" date="2012" name="J. Bacteriol.">
        <title>Complete genome sequences of Desulfosporosinus orientis DSM765T, Desulfosporosinus youngiae DSM17734T, Desulfosporosinus meridiei DSM13257T, and Desulfosporosinus acidiphilus DSM22704T.</title>
        <authorList>
            <person name="Pester M."/>
            <person name="Brambilla E."/>
            <person name="Alazard D."/>
            <person name="Rattei T."/>
            <person name="Weinmaier T."/>
            <person name="Han J."/>
            <person name="Lucas S."/>
            <person name="Lapidus A."/>
            <person name="Cheng J.F."/>
            <person name="Goodwin L."/>
            <person name="Pitluck S."/>
            <person name="Peters L."/>
            <person name="Ovchinnikova G."/>
            <person name="Teshima H."/>
            <person name="Detter J.C."/>
            <person name="Han C.S."/>
            <person name="Tapia R."/>
            <person name="Land M.L."/>
            <person name="Hauser L."/>
            <person name="Kyrpides N.C."/>
            <person name="Ivanova N.N."/>
            <person name="Pagani I."/>
            <person name="Huntmann M."/>
            <person name="Wei C.L."/>
            <person name="Davenport K.W."/>
            <person name="Daligault H."/>
            <person name="Chain P.S."/>
            <person name="Chen A."/>
            <person name="Mavromatis K."/>
            <person name="Markowitz V."/>
            <person name="Szeto E."/>
            <person name="Mikhailova N."/>
            <person name="Pati A."/>
            <person name="Wagner M."/>
            <person name="Woyke T."/>
            <person name="Ollivier B."/>
            <person name="Klenk H.P."/>
            <person name="Spring S."/>
            <person name="Loy A."/>
        </authorList>
    </citation>
    <scope>NUCLEOTIDE SEQUENCE [LARGE SCALE GENOMIC DNA]</scope>
    <source>
        <strain evidence="9">ATCC 19365 / DSM 765 / NCIMB 8382 / VKM B-1628</strain>
    </source>
</reference>
<dbReference type="Pfam" id="PF07690">
    <property type="entry name" value="MFS_1"/>
    <property type="match status" value="1"/>
</dbReference>
<feature type="transmembrane region" description="Helical" evidence="6">
    <location>
        <begin position="346"/>
        <end position="365"/>
    </location>
</feature>
<feature type="transmembrane region" description="Helical" evidence="6">
    <location>
        <begin position="12"/>
        <end position="33"/>
    </location>
</feature>
<organism evidence="8 9">
    <name type="scientific">Desulfosporosinus orientis (strain ATCC 19365 / DSM 765 / NCIMB 8382 / VKM B-1628 / Singapore I)</name>
    <name type="common">Desulfotomaculum orientis</name>
    <dbReference type="NCBI Taxonomy" id="768706"/>
    <lineage>
        <taxon>Bacteria</taxon>
        <taxon>Bacillati</taxon>
        <taxon>Bacillota</taxon>
        <taxon>Clostridia</taxon>
        <taxon>Eubacteriales</taxon>
        <taxon>Desulfitobacteriaceae</taxon>
        <taxon>Desulfosporosinus</taxon>
    </lineage>
</organism>
<evidence type="ECO:0000256" key="2">
    <source>
        <dbReference type="ARBA" id="ARBA00022448"/>
    </source>
</evidence>
<dbReference type="EMBL" id="CP003108">
    <property type="protein sequence ID" value="AET68118.1"/>
    <property type="molecule type" value="Genomic_DNA"/>
</dbReference>